<accession>A0ABQ3WK28</accession>
<feature type="region of interest" description="Disordered" evidence="5">
    <location>
        <begin position="1"/>
        <end position="25"/>
    </location>
</feature>
<dbReference type="PRINTS" id="PR00038">
    <property type="entry name" value="HTHLUXR"/>
</dbReference>
<dbReference type="Pfam" id="PF07730">
    <property type="entry name" value="HisKA_3"/>
    <property type="match status" value="1"/>
</dbReference>
<dbReference type="InterPro" id="IPR000792">
    <property type="entry name" value="Tscrpt_reg_LuxR_C"/>
</dbReference>
<reference evidence="7" key="1">
    <citation type="submission" date="2021-01" db="EMBL/GenBank/DDBJ databases">
        <title>Whole genome shotgun sequence of Actinoplanes capillaceus NBRC 16408.</title>
        <authorList>
            <person name="Komaki H."/>
            <person name="Tamura T."/>
        </authorList>
    </citation>
    <scope>NUCLEOTIDE SEQUENCE [LARGE SCALE GENOMIC DNA]</scope>
    <source>
        <strain evidence="7">NBRC 16408</strain>
    </source>
</reference>
<dbReference type="PANTHER" id="PTHR43214:SF24">
    <property type="entry name" value="TRANSCRIPTIONAL REGULATORY PROTEIN NARL-RELATED"/>
    <property type="match status" value="1"/>
</dbReference>
<keyword evidence="3" id="KW-0238">DNA-binding</keyword>
<keyword evidence="4" id="KW-0804">Transcription</keyword>
<evidence type="ECO:0000259" key="6">
    <source>
        <dbReference type="PROSITE" id="PS50043"/>
    </source>
</evidence>
<dbReference type="SUPFAM" id="SSF52172">
    <property type="entry name" value="CheY-like"/>
    <property type="match status" value="1"/>
</dbReference>
<comment type="caution">
    <text evidence="7">The sequence shown here is derived from an EMBL/GenBank/DDBJ whole genome shotgun (WGS) entry which is preliminary data.</text>
</comment>
<dbReference type="InterPro" id="IPR039420">
    <property type="entry name" value="WalR-like"/>
</dbReference>
<dbReference type="PANTHER" id="PTHR43214">
    <property type="entry name" value="TWO-COMPONENT RESPONSE REGULATOR"/>
    <property type="match status" value="1"/>
</dbReference>
<organism evidence="7">
    <name type="scientific">Actinoplanes campanulatus</name>
    <dbReference type="NCBI Taxonomy" id="113559"/>
    <lineage>
        <taxon>Bacteria</taxon>
        <taxon>Bacillati</taxon>
        <taxon>Actinomycetota</taxon>
        <taxon>Actinomycetes</taxon>
        <taxon>Micromonosporales</taxon>
        <taxon>Micromonosporaceae</taxon>
        <taxon>Actinoplanes</taxon>
    </lineage>
</organism>
<dbReference type="InterPro" id="IPR016032">
    <property type="entry name" value="Sig_transdc_resp-reg_C-effctor"/>
</dbReference>
<evidence type="ECO:0000256" key="1">
    <source>
        <dbReference type="ARBA" id="ARBA00022553"/>
    </source>
</evidence>
<dbReference type="SMART" id="SM00421">
    <property type="entry name" value="HTH_LUXR"/>
    <property type="match status" value="1"/>
</dbReference>
<dbReference type="CDD" id="cd17535">
    <property type="entry name" value="REC_NarL-like"/>
    <property type="match status" value="1"/>
</dbReference>
<dbReference type="SUPFAM" id="SSF55874">
    <property type="entry name" value="ATPase domain of HSP90 chaperone/DNA topoisomerase II/histidine kinase"/>
    <property type="match status" value="1"/>
</dbReference>
<protein>
    <recommendedName>
        <fullName evidence="6">HTH luxR-type domain-containing protein</fullName>
    </recommendedName>
</protein>
<keyword evidence="1" id="KW-0597">Phosphoprotein</keyword>
<dbReference type="EMBL" id="BOMF01000076">
    <property type="protein sequence ID" value="GID46597.1"/>
    <property type="molecule type" value="Genomic_DNA"/>
</dbReference>
<evidence type="ECO:0000313" key="7">
    <source>
        <dbReference type="EMBL" id="GID46597.1"/>
    </source>
</evidence>
<proteinExistence type="predicted"/>
<evidence type="ECO:0000256" key="2">
    <source>
        <dbReference type="ARBA" id="ARBA00023015"/>
    </source>
</evidence>
<dbReference type="CDD" id="cd06170">
    <property type="entry name" value="LuxR_C_like"/>
    <property type="match status" value="1"/>
</dbReference>
<dbReference type="InterPro" id="IPR011712">
    <property type="entry name" value="Sig_transdc_His_kin_sub3_dim/P"/>
</dbReference>
<dbReference type="Gene3D" id="6.10.250.2870">
    <property type="match status" value="1"/>
</dbReference>
<dbReference type="SUPFAM" id="SSF46894">
    <property type="entry name" value="C-terminal effector domain of the bipartite response regulators"/>
    <property type="match status" value="1"/>
</dbReference>
<dbReference type="Gene3D" id="3.40.50.2300">
    <property type="match status" value="1"/>
</dbReference>
<dbReference type="InterPro" id="IPR036890">
    <property type="entry name" value="HATPase_C_sf"/>
</dbReference>
<sequence length="406" mass="42921">MPAFTTDPALVGECGGGPQQATGEQDDQVGAVPVQDLHDFVAHDVSGIVAQAQAARFVASGRPEAAGAALERIEAVGLAALATMDHMVGMLHEPDGPAVRPVPTLVDLPGLVDPFRAGGDADVRFTEVPRPVRAPRDTGAVAYRVVVEALTNVRRHTASARRVDVLVTGGPAGVEVRIRDDGPGATPWRRPPGAGGRMPGIDGLELTRLLTEAGLRAVVVTTFDHDAYVDGALRNGACGFLLKRSGPALLVEGVRAAVAGDALISPEVTVRLLRAVTTAARPEAPNPLTNRETDIVRLVARGLTNAQIGAELFISPGTAKTHIANIQAKLGLHNRVAVAAWAWRAGLADPWRPSWSRCARLAIEAVVAAHASRRVRGHRRYRAGGRPRHRWRVRPPRIAVMAAHPA</sequence>
<evidence type="ECO:0000256" key="3">
    <source>
        <dbReference type="ARBA" id="ARBA00023125"/>
    </source>
</evidence>
<dbReference type="InterPro" id="IPR011006">
    <property type="entry name" value="CheY-like_superfamily"/>
</dbReference>
<dbReference type="PROSITE" id="PS50043">
    <property type="entry name" value="HTH_LUXR_2"/>
    <property type="match status" value="1"/>
</dbReference>
<name>A0ABQ3WK28_9ACTN</name>
<feature type="domain" description="HTH luxR-type" evidence="6">
    <location>
        <begin position="281"/>
        <end position="346"/>
    </location>
</feature>
<evidence type="ECO:0000256" key="5">
    <source>
        <dbReference type="SAM" id="MobiDB-lite"/>
    </source>
</evidence>
<dbReference type="InterPro" id="IPR058245">
    <property type="entry name" value="NreC/VraR/RcsB-like_REC"/>
</dbReference>
<dbReference type="Pfam" id="PF00196">
    <property type="entry name" value="GerE"/>
    <property type="match status" value="1"/>
</dbReference>
<keyword evidence="2" id="KW-0805">Transcription regulation</keyword>
<evidence type="ECO:0000256" key="4">
    <source>
        <dbReference type="ARBA" id="ARBA00023163"/>
    </source>
</evidence>
<gene>
    <name evidence="7" type="ORF">Aca07nite_38720</name>
</gene>